<reference evidence="2" key="1">
    <citation type="journal article" date="2021" name="Front. Microbiol.">
        <title>Comprehensive Comparative Genomics and Phenotyping of Methylobacterium Species.</title>
        <authorList>
            <person name="Alessa O."/>
            <person name="Ogura Y."/>
            <person name="Fujitani Y."/>
            <person name="Takami H."/>
            <person name="Hayashi T."/>
            <person name="Sahin N."/>
            <person name="Tani A."/>
        </authorList>
    </citation>
    <scope>NUCLEOTIDE SEQUENCE</scope>
    <source>
        <strain evidence="2">DSM 19015</strain>
    </source>
</reference>
<sequence>MGILDGLLGHGSDLSAEDVDKQLAGVLTEGEAVRIAFKLIRDLIVFTDRRMILVDKQGLTGRKVEYLTVPYRAITSFSVETTGSFDLDSELKIWVSGRADPIQRTLKRGANVLGIQQAIAASIR</sequence>
<feature type="domain" description="Bacterial Pleckstrin homology" evidence="1">
    <location>
        <begin position="3"/>
        <end position="121"/>
    </location>
</feature>
<dbReference type="Proteomes" id="UP001055125">
    <property type="component" value="Unassembled WGS sequence"/>
</dbReference>
<protein>
    <recommendedName>
        <fullName evidence="1">Bacterial Pleckstrin homology domain-containing protein</fullName>
    </recommendedName>
</protein>
<evidence type="ECO:0000259" key="1">
    <source>
        <dbReference type="Pfam" id="PF08000"/>
    </source>
</evidence>
<name>A0ABQ4RZY3_9HYPH</name>
<keyword evidence="3" id="KW-1185">Reference proteome</keyword>
<evidence type="ECO:0000313" key="3">
    <source>
        <dbReference type="Proteomes" id="UP001055125"/>
    </source>
</evidence>
<dbReference type="CDD" id="cd13225">
    <property type="entry name" value="PH-like_bacteria"/>
    <property type="match status" value="1"/>
</dbReference>
<reference evidence="2" key="2">
    <citation type="submission" date="2021-08" db="EMBL/GenBank/DDBJ databases">
        <authorList>
            <person name="Tani A."/>
            <person name="Ola A."/>
            <person name="Ogura Y."/>
            <person name="Katsura K."/>
            <person name="Hayashi T."/>
        </authorList>
    </citation>
    <scope>NUCLEOTIDE SEQUENCE</scope>
    <source>
        <strain evidence="2">DSM 19015</strain>
    </source>
</reference>
<dbReference type="InterPro" id="IPR012544">
    <property type="entry name" value="PHb"/>
</dbReference>
<comment type="caution">
    <text evidence="2">The sequence shown here is derived from an EMBL/GenBank/DDBJ whole genome shotgun (WGS) entry which is preliminary data.</text>
</comment>
<gene>
    <name evidence="2" type="ORF">OCOJLMKI_3631</name>
</gene>
<organism evidence="2 3">
    <name type="scientific">Methylobacterium iners</name>
    <dbReference type="NCBI Taxonomy" id="418707"/>
    <lineage>
        <taxon>Bacteria</taxon>
        <taxon>Pseudomonadati</taxon>
        <taxon>Pseudomonadota</taxon>
        <taxon>Alphaproteobacteria</taxon>
        <taxon>Hyphomicrobiales</taxon>
        <taxon>Methylobacteriaceae</taxon>
        <taxon>Methylobacterium</taxon>
    </lineage>
</organism>
<dbReference type="InterPro" id="IPR037063">
    <property type="entry name" value="PHb_sf"/>
</dbReference>
<proteinExistence type="predicted"/>
<dbReference type="PANTHER" id="PTHR35796">
    <property type="entry name" value="HYPOTHETICAL CYTOSOLIC PROTEIN"/>
    <property type="match status" value="1"/>
</dbReference>
<accession>A0ABQ4RZY3</accession>
<dbReference type="Pfam" id="PF08000">
    <property type="entry name" value="bPH_1"/>
    <property type="match status" value="1"/>
</dbReference>
<dbReference type="PANTHER" id="PTHR35796:SF3">
    <property type="entry name" value="BHLH DOMAIN-CONTAINING PROTEIN"/>
    <property type="match status" value="1"/>
</dbReference>
<dbReference type="SUPFAM" id="SSF50729">
    <property type="entry name" value="PH domain-like"/>
    <property type="match status" value="1"/>
</dbReference>
<dbReference type="RefSeq" id="WP_238245516.1">
    <property type="nucleotide sequence ID" value="NZ_BPQP01000060.1"/>
</dbReference>
<evidence type="ECO:0000313" key="2">
    <source>
        <dbReference type="EMBL" id="GJD96410.1"/>
    </source>
</evidence>
<dbReference type="Gene3D" id="2.30.29.50">
    <property type="entry name" value="Bacterial Pleckstrin homology domain"/>
    <property type="match status" value="1"/>
</dbReference>
<dbReference type="EMBL" id="BPQP01000060">
    <property type="protein sequence ID" value="GJD96410.1"/>
    <property type="molecule type" value="Genomic_DNA"/>
</dbReference>